<keyword evidence="1" id="KW-1133">Transmembrane helix</keyword>
<gene>
    <name evidence="2" type="ORF">BN444_03218</name>
</gene>
<keyword evidence="1" id="KW-0812">Transmembrane</keyword>
<sequence>MMSFVNFIIKMFETAPFWTIFMGIGLSGMIGGLGVYLIHKDKENTSDNTPFFRVGVAGFFLFAISAFMIWSAFKDMAELP</sequence>
<evidence type="ECO:0000313" key="3">
    <source>
        <dbReference type="Proteomes" id="UP000093071"/>
    </source>
</evidence>
<protein>
    <submittedName>
        <fullName evidence="2">Putative membrane protein</fullName>
    </submittedName>
</protein>
<dbReference type="EMBL" id="LT604072">
    <property type="protein sequence ID" value="SCB05853.1"/>
    <property type="molecule type" value="Genomic_DNA"/>
</dbReference>
<keyword evidence="1" id="KW-0472">Membrane</keyword>
<proteinExistence type="predicted"/>
<feature type="transmembrane region" description="Helical" evidence="1">
    <location>
        <begin position="51"/>
        <end position="73"/>
    </location>
</feature>
<dbReference type="Proteomes" id="UP000093071">
    <property type="component" value="Chromosome I"/>
</dbReference>
<evidence type="ECO:0000256" key="1">
    <source>
        <dbReference type="SAM" id="Phobius"/>
    </source>
</evidence>
<evidence type="ECO:0000313" key="2">
    <source>
        <dbReference type="EMBL" id="SCB05853.1"/>
    </source>
</evidence>
<name>A0A1C3TRR4_XANCT</name>
<reference evidence="3" key="1">
    <citation type="submission" date="2016-07" db="EMBL/GenBank/DDBJ databases">
        <authorList>
            <person name="Jaenicke Sebastian"/>
        </authorList>
    </citation>
    <scope>NUCLEOTIDE SEQUENCE [LARGE SCALE GENOMIC DNA]</scope>
</reference>
<dbReference type="AlphaFoldDB" id="A0A1C3TRR4"/>
<feature type="transmembrane region" description="Helical" evidence="1">
    <location>
        <begin position="20"/>
        <end position="39"/>
    </location>
</feature>
<organism evidence="2 3">
    <name type="scientific">Xanthomonas translucens pv. translucens DSM 18974</name>
    <dbReference type="NCBI Taxonomy" id="1261556"/>
    <lineage>
        <taxon>Bacteria</taxon>
        <taxon>Pseudomonadati</taxon>
        <taxon>Pseudomonadota</taxon>
        <taxon>Gammaproteobacteria</taxon>
        <taxon>Lysobacterales</taxon>
        <taxon>Lysobacteraceae</taxon>
        <taxon>Xanthomonas</taxon>
        <taxon>Xanthomonas translucens group</taxon>
    </lineage>
</organism>
<accession>A0A1C3TRR4</accession>